<keyword evidence="1" id="KW-0805">Transcription regulation</keyword>
<reference evidence="5" key="1">
    <citation type="submission" date="2022-01" db="EMBL/GenBank/DDBJ databases">
        <title>Nocardioidaceae gen. sp. A5X3R13.</title>
        <authorList>
            <person name="Lopez Marin M.A."/>
            <person name="Uhlik O."/>
        </authorList>
    </citation>
    <scope>NUCLEOTIDE SEQUENCE</scope>
    <source>
        <strain evidence="5">A5X3R13</strain>
    </source>
</reference>
<dbReference type="GO" id="GO:0003677">
    <property type="term" value="F:DNA binding"/>
    <property type="evidence" value="ECO:0007669"/>
    <property type="project" value="UniProtKB-KW"/>
</dbReference>
<dbReference type="Pfam" id="PF07702">
    <property type="entry name" value="UTRA"/>
    <property type="match status" value="1"/>
</dbReference>
<name>A0AA46YLD1_9ACTN</name>
<dbReference type="PRINTS" id="PR00035">
    <property type="entry name" value="HTHGNTR"/>
</dbReference>
<dbReference type="InterPro" id="IPR036390">
    <property type="entry name" value="WH_DNA-bd_sf"/>
</dbReference>
<dbReference type="AlphaFoldDB" id="A0AA46YLD1"/>
<dbReference type="Proteomes" id="UP001164390">
    <property type="component" value="Chromosome"/>
</dbReference>
<evidence type="ECO:0000313" key="5">
    <source>
        <dbReference type="EMBL" id="UYM05396.1"/>
    </source>
</evidence>
<dbReference type="GO" id="GO:0003700">
    <property type="term" value="F:DNA-binding transcription factor activity"/>
    <property type="evidence" value="ECO:0007669"/>
    <property type="project" value="InterPro"/>
</dbReference>
<evidence type="ECO:0000256" key="1">
    <source>
        <dbReference type="ARBA" id="ARBA00023015"/>
    </source>
</evidence>
<dbReference type="InterPro" id="IPR036388">
    <property type="entry name" value="WH-like_DNA-bd_sf"/>
</dbReference>
<dbReference type="PANTHER" id="PTHR44846">
    <property type="entry name" value="MANNOSYL-D-GLYCERATE TRANSPORT/METABOLISM SYSTEM REPRESSOR MNGR-RELATED"/>
    <property type="match status" value="1"/>
</dbReference>
<dbReference type="InterPro" id="IPR050679">
    <property type="entry name" value="Bact_HTH_transcr_reg"/>
</dbReference>
<dbReference type="RefSeq" id="WP_271634231.1">
    <property type="nucleotide sequence ID" value="NZ_CP094970.1"/>
</dbReference>
<dbReference type="InterPro" id="IPR028978">
    <property type="entry name" value="Chorismate_lyase_/UTRA_dom_sf"/>
</dbReference>
<dbReference type="InterPro" id="IPR011663">
    <property type="entry name" value="UTRA"/>
</dbReference>
<dbReference type="PROSITE" id="PS50949">
    <property type="entry name" value="HTH_GNTR"/>
    <property type="match status" value="1"/>
</dbReference>
<protein>
    <submittedName>
        <fullName evidence="5">GntR family transcriptional regulator</fullName>
    </submittedName>
</protein>
<organism evidence="5 6">
    <name type="scientific">Solicola gregarius</name>
    <dbReference type="NCBI Taxonomy" id="2908642"/>
    <lineage>
        <taxon>Bacteria</taxon>
        <taxon>Bacillati</taxon>
        <taxon>Actinomycetota</taxon>
        <taxon>Actinomycetes</taxon>
        <taxon>Propionibacteriales</taxon>
        <taxon>Nocardioidaceae</taxon>
        <taxon>Solicola</taxon>
    </lineage>
</organism>
<keyword evidence="6" id="KW-1185">Reference proteome</keyword>
<keyword evidence="3" id="KW-0804">Transcription</keyword>
<dbReference type="SMART" id="SM00345">
    <property type="entry name" value="HTH_GNTR"/>
    <property type="match status" value="1"/>
</dbReference>
<dbReference type="InterPro" id="IPR000524">
    <property type="entry name" value="Tscrpt_reg_HTH_GntR"/>
</dbReference>
<gene>
    <name evidence="5" type="ORF">L0C25_23280</name>
</gene>
<dbReference type="Gene3D" id="3.40.1410.10">
    <property type="entry name" value="Chorismate lyase-like"/>
    <property type="match status" value="1"/>
</dbReference>
<dbReference type="SUPFAM" id="SSF64288">
    <property type="entry name" value="Chorismate lyase-like"/>
    <property type="match status" value="1"/>
</dbReference>
<dbReference type="SMART" id="SM00866">
    <property type="entry name" value="UTRA"/>
    <property type="match status" value="1"/>
</dbReference>
<keyword evidence="2" id="KW-0238">DNA-binding</keyword>
<sequence length="246" mass="27353">MANEPRITLDRSSPVPLYFQVAEQLEAAIVGGTLAPGDRISNEVSLAHDLGLSRPTMRQAIQVLVDKGMLVRKRGVGTQVVHGKIRRSVELTSLYDDLSAAGQGPRTEVLSVEITVTTEEIAHELQVEPGEPAWSLVRLRYIGDEPLALMHNFLPAETLDLNAVDLENHGLYEALRRTGLHMRVAQQRIGARRAEAREARLLGEKRGAPLLTMRRTAYDDAGLVVEYGTHVYRPELYSFEITLVDR</sequence>
<accession>A0AA46YLD1</accession>
<evidence type="ECO:0000313" key="6">
    <source>
        <dbReference type="Proteomes" id="UP001164390"/>
    </source>
</evidence>
<evidence type="ECO:0000256" key="3">
    <source>
        <dbReference type="ARBA" id="ARBA00023163"/>
    </source>
</evidence>
<dbReference type="GO" id="GO:0045892">
    <property type="term" value="P:negative regulation of DNA-templated transcription"/>
    <property type="evidence" value="ECO:0007669"/>
    <property type="project" value="TreeGrafter"/>
</dbReference>
<dbReference type="Gene3D" id="1.10.10.10">
    <property type="entry name" value="Winged helix-like DNA-binding domain superfamily/Winged helix DNA-binding domain"/>
    <property type="match status" value="1"/>
</dbReference>
<evidence type="ECO:0000259" key="4">
    <source>
        <dbReference type="PROSITE" id="PS50949"/>
    </source>
</evidence>
<proteinExistence type="predicted"/>
<dbReference type="EMBL" id="CP094970">
    <property type="protein sequence ID" value="UYM05396.1"/>
    <property type="molecule type" value="Genomic_DNA"/>
</dbReference>
<dbReference type="CDD" id="cd07377">
    <property type="entry name" value="WHTH_GntR"/>
    <property type="match status" value="1"/>
</dbReference>
<evidence type="ECO:0000256" key="2">
    <source>
        <dbReference type="ARBA" id="ARBA00023125"/>
    </source>
</evidence>
<dbReference type="SUPFAM" id="SSF46785">
    <property type="entry name" value="Winged helix' DNA-binding domain"/>
    <property type="match status" value="1"/>
</dbReference>
<dbReference type="PANTHER" id="PTHR44846:SF17">
    <property type="entry name" value="GNTR-FAMILY TRANSCRIPTIONAL REGULATOR"/>
    <property type="match status" value="1"/>
</dbReference>
<dbReference type="KEGG" id="sgrg:L0C25_23280"/>
<feature type="domain" description="HTH gntR-type" evidence="4">
    <location>
        <begin position="15"/>
        <end position="83"/>
    </location>
</feature>
<dbReference type="Pfam" id="PF00392">
    <property type="entry name" value="GntR"/>
    <property type="match status" value="1"/>
</dbReference>